<dbReference type="EnsemblPlants" id="KEH27149">
    <property type="protein sequence ID" value="KEH27149"/>
    <property type="gene ID" value="MTR_6g488160"/>
</dbReference>
<evidence type="ECO:0000313" key="4">
    <source>
        <dbReference type="Proteomes" id="UP000002051"/>
    </source>
</evidence>
<dbReference type="Proteomes" id="UP000002051">
    <property type="component" value="Chromosome 6"/>
</dbReference>
<feature type="compositionally biased region" description="Acidic residues" evidence="1">
    <location>
        <begin position="24"/>
        <end position="34"/>
    </location>
</feature>
<dbReference type="AlphaFoldDB" id="G8A0N5"/>
<protein>
    <submittedName>
        <fullName evidence="2 3">Uncharacterized protein</fullName>
    </submittedName>
</protein>
<dbReference type="EMBL" id="CM001222">
    <property type="protein sequence ID" value="KEH27149.1"/>
    <property type="molecule type" value="Genomic_DNA"/>
</dbReference>
<reference evidence="3" key="3">
    <citation type="submission" date="2015-04" db="UniProtKB">
        <authorList>
            <consortium name="EnsemblPlants"/>
        </authorList>
    </citation>
    <scope>IDENTIFICATION</scope>
    <source>
        <strain evidence="3">cv. Jemalong A17</strain>
    </source>
</reference>
<dbReference type="PaxDb" id="3880-AES85023"/>
<dbReference type="HOGENOM" id="CLU_2213861_0_0_1"/>
<proteinExistence type="predicted"/>
<evidence type="ECO:0000313" key="3">
    <source>
        <dbReference type="EnsemblPlants" id="KEH27149"/>
    </source>
</evidence>
<feature type="region of interest" description="Disordered" evidence="1">
    <location>
        <begin position="71"/>
        <end position="93"/>
    </location>
</feature>
<name>G8A0N5_MEDTR</name>
<feature type="compositionally biased region" description="Polar residues" evidence="1">
    <location>
        <begin position="72"/>
        <end position="91"/>
    </location>
</feature>
<evidence type="ECO:0000313" key="2">
    <source>
        <dbReference type="EMBL" id="KEH27149.1"/>
    </source>
</evidence>
<organism evidence="2 4">
    <name type="scientific">Medicago truncatula</name>
    <name type="common">Barrel medic</name>
    <name type="synonym">Medicago tribuloides</name>
    <dbReference type="NCBI Taxonomy" id="3880"/>
    <lineage>
        <taxon>Eukaryota</taxon>
        <taxon>Viridiplantae</taxon>
        <taxon>Streptophyta</taxon>
        <taxon>Embryophyta</taxon>
        <taxon>Tracheophyta</taxon>
        <taxon>Spermatophyta</taxon>
        <taxon>Magnoliopsida</taxon>
        <taxon>eudicotyledons</taxon>
        <taxon>Gunneridae</taxon>
        <taxon>Pentapetalae</taxon>
        <taxon>rosids</taxon>
        <taxon>fabids</taxon>
        <taxon>Fabales</taxon>
        <taxon>Fabaceae</taxon>
        <taxon>Papilionoideae</taxon>
        <taxon>50 kb inversion clade</taxon>
        <taxon>NPAAA clade</taxon>
        <taxon>Hologalegina</taxon>
        <taxon>IRL clade</taxon>
        <taxon>Trifolieae</taxon>
        <taxon>Medicago</taxon>
    </lineage>
</organism>
<reference evidence="2 4" key="1">
    <citation type="journal article" date="2011" name="Nature">
        <title>The Medicago genome provides insight into the evolution of rhizobial symbioses.</title>
        <authorList>
            <person name="Young N.D."/>
            <person name="Debelle F."/>
            <person name="Oldroyd G.E."/>
            <person name="Geurts R."/>
            <person name="Cannon S.B."/>
            <person name="Udvardi M.K."/>
            <person name="Benedito V.A."/>
            <person name="Mayer K.F."/>
            <person name="Gouzy J."/>
            <person name="Schoof H."/>
            <person name="Van de Peer Y."/>
            <person name="Proost S."/>
            <person name="Cook D.R."/>
            <person name="Meyers B.C."/>
            <person name="Spannagl M."/>
            <person name="Cheung F."/>
            <person name="De Mita S."/>
            <person name="Krishnakumar V."/>
            <person name="Gundlach H."/>
            <person name="Zhou S."/>
            <person name="Mudge J."/>
            <person name="Bharti A.K."/>
            <person name="Murray J.D."/>
            <person name="Naoumkina M.A."/>
            <person name="Rosen B."/>
            <person name="Silverstein K.A."/>
            <person name="Tang H."/>
            <person name="Rombauts S."/>
            <person name="Zhao P.X."/>
            <person name="Zhou P."/>
            <person name="Barbe V."/>
            <person name="Bardou P."/>
            <person name="Bechner M."/>
            <person name="Bellec A."/>
            <person name="Berger A."/>
            <person name="Berges H."/>
            <person name="Bidwell S."/>
            <person name="Bisseling T."/>
            <person name="Choisne N."/>
            <person name="Couloux A."/>
            <person name="Denny R."/>
            <person name="Deshpande S."/>
            <person name="Dai X."/>
            <person name="Doyle J.J."/>
            <person name="Dudez A.M."/>
            <person name="Farmer A.D."/>
            <person name="Fouteau S."/>
            <person name="Franken C."/>
            <person name="Gibelin C."/>
            <person name="Gish J."/>
            <person name="Goldstein S."/>
            <person name="Gonzalez A.J."/>
            <person name="Green P.J."/>
            <person name="Hallab A."/>
            <person name="Hartog M."/>
            <person name="Hua A."/>
            <person name="Humphray S.J."/>
            <person name="Jeong D.H."/>
            <person name="Jing Y."/>
            <person name="Jocker A."/>
            <person name="Kenton S.M."/>
            <person name="Kim D.J."/>
            <person name="Klee K."/>
            <person name="Lai H."/>
            <person name="Lang C."/>
            <person name="Lin S."/>
            <person name="Macmil S.L."/>
            <person name="Magdelenat G."/>
            <person name="Matthews L."/>
            <person name="McCorrison J."/>
            <person name="Monaghan E.L."/>
            <person name="Mun J.H."/>
            <person name="Najar F.Z."/>
            <person name="Nicholson C."/>
            <person name="Noirot C."/>
            <person name="O'Bleness M."/>
            <person name="Paule C.R."/>
            <person name="Poulain J."/>
            <person name="Prion F."/>
            <person name="Qin B."/>
            <person name="Qu C."/>
            <person name="Retzel E.F."/>
            <person name="Riddle C."/>
            <person name="Sallet E."/>
            <person name="Samain S."/>
            <person name="Samson N."/>
            <person name="Sanders I."/>
            <person name="Saurat O."/>
            <person name="Scarpelli C."/>
            <person name="Schiex T."/>
            <person name="Segurens B."/>
            <person name="Severin A.J."/>
            <person name="Sherrier D.J."/>
            <person name="Shi R."/>
            <person name="Sims S."/>
            <person name="Singer S.R."/>
            <person name="Sinharoy S."/>
            <person name="Sterck L."/>
            <person name="Viollet A."/>
            <person name="Wang B.B."/>
            <person name="Wang K."/>
            <person name="Wang M."/>
            <person name="Wang X."/>
            <person name="Warfsmann J."/>
            <person name="Weissenbach J."/>
            <person name="White D.D."/>
            <person name="White J.D."/>
            <person name="Wiley G.B."/>
            <person name="Wincker P."/>
            <person name="Xing Y."/>
            <person name="Yang L."/>
            <person name="Yao Z."/>
            <person name="Ying F."/>
            <person name="Zhai J."/>
            <person name="Zhou L."/>
            <person name="Zuber A."/>
            <person name="Denarie J."/>
            <person name="Dixon R.A."/>
            <person name="May G.D."/>
            <person name="Schwartz D.C."/>
            <person name="Rogers J."/>
            <person name="Quetier F."/>
            <person name="Town C.D."/>
            <person name="Roe B.A."/>
        </authorList>
    </citation>
    <scope>NUCLEOTIDE SEQUENCE [LARGE SCALE GENOMIC DNA]</scope>
    <source>
        <strain evidence="2">A17</strain>
        <strain evidence="3 4">cv. Jemalong A17</strain>
    </source>
</reference>
<gene>
    <name evidence="2" type="ordered locus">MTR_6g488160</name>
</gene>
<sequence>MGNSLCGDEYCVTLGNHANIDMIKEDDESEDDEGYSQGPDQHPSSALFYMFEQVYRSGNWKFASCPHCAGESQGQSSETMPKNNINNNTLPENMDWLRSTISTHTHN</sequence>
<accession>G8A0N5</accession>
<reference evidence="2 4" key="2">
    <citation type="journal article" date="2014" name="BMC Genomics">
        <title>An improved genome release (version Mt4.0) for the model legume Medicago truncatula.</title>
        <authorList>
            <person name="Tang H."/>
            <person name="Krishnakumar V."/>
            <person name="Bidwell S."/>
            <person name="Rosen B."/>
            <person name="Chan A."/>
            <person name="Zhou S."/>
            <person name="Gentzbittel L."/>
            <person name="Childs K.L."/>
            <person name="Yandell M."/>
            <person name="Gundlach H."/>
            <person name="Mayer K.F."/>
            <person name="Schwartz D.C."/>
            <person name="Town C.D."/>
        </authorList>
    </citation>
    <scope>GENOME REANNOTATION</scope>
    <source>
        <strain evidence="2">A17</strain>
        <strain evidence="3 4">cv. Jemalong A17</strain>
    </source>
</reference>
<feature type="region of interest" description="Disordered" evidence="1">
    <location>
        <begin position="24"/>
        <end position="43"/>
    </location>
</feature>
<evidence type="ECO:0000256" key="1">
    <source>
        <dbReference type="SAM" id="MobiDB-lite"/>
    </source>
</evidence>
<keyword evidence="4" id="KW-1185">Reference proteome</keyword>